<dbReference type="GO" id="GO:0008381">
    <property type="term" value="F:mechanosensitive monoatomic ion channel activity"/>
    <property type="evidence" value="ECO:0007669"/>
    <property type="project" value="UniProtKB-ARBA"/>
</dbReference>
<dbReference type="InterPro" id="IPR010920">
    <property type="entry name" value="LSM_dom_sf"/>
</dbReference>
<evidence type="ECO:0000256" key="5">
    <source>
        <dbReference type="ARBA" id="ARBA00022989"/>
    </source>
</evidence>
<dbReference type="PANTHER" id="PTHR30347:SF1">
    <property type="entry name" value="MECHANOSENSITIVE CHANNEL MSCK"/>
    <property type="match status" value="1"/>
</dbReference>
<dbReference type="Pfam" id="PF21082">
    <property type="entry name" value="MS_channel_3rd"/>
    <property type="match status" value="1"/>
</dbReference>
<comment type="caution">
    <text evidence="11">The sequence shown here is derived from an EMBL/GenBank/DDBJ whole genome shotgun (WGS) entry which is preliminary data.</text>
</comment>
<evidence type="ECO:0000256" key="4">
    <source>
        <dbReference type="ARBA" id="ARBA00022692"/>
    </source>
</evidence>
<dbReference type="Pfam" id="PF00924">
    <property type="entry name" value="MS_channel_2nd"/>
    <property type="match status" value="1"/>
</dbReference>
<dbReference type="Proteomes" id="UP000527324">
    <property type="component" value="Unassembled WGS sequence"/>
</dbReference>
<dbReference type="GO" id="GO:0005886">
    <property type="term" value="C:plasma membrane"/>
    <property type="evidence" value="ECO:0007669"/>
    <property type="project" value="UniProtKB-SubCell"/>
</dbReference>
<dbReference type="InterPro" id="IPR049278">
    <property type="entry name" value="MS_channel_C"/>
</dbReference>
<dbReference type="EMBL" id="JACHOQ010000014">
    <property type="protein sequence ID" value="MBB5741401.1"/>
    <property type="molecule type" value="Genomic_DNA"/>
</dbReference>
<dbReference type="AlphaFoldDB" id="A0A7W9F9P2"/>
<reference evidence="11 12" key="1">
    <citation type="submission" date="2020-08" db="EMBL/GenBank/DDBJ databases">
        <title>Genomic Encyclopedia of Type Strains, Phase IV (KMG-IV): sequencing the most valuable type-strain genomes for metagenomic binning, comparative biology and taxonomic classification.</title>
        <authorList>
            <person name="Goeker M."/>
        </authorList>
    </citation>
    <scope>NUCLEOTIDE SEQUENCE [LARGE SCALE GENOMIC DNA]</scope>
    <source>
        <strain evidence="11 12">DSM 4731</strain>
    </source>
</reference>
<sequence>MVSTIEKLNLEAIEQSPVLRIAGASLTVGGLVGAGVILIAAFCVSWLITRALRRVRERAERSRQALYLLERLSGYAVIILGVMAALSTAGLNLSSLAVFAGALGIGVGLGLQGVVKEFVSGLFLIFDRMVSVGDYIEIEDIGIRGAIMEIGPRATRVRTNDNVNVLVPNSRLIEQPVTNWTLKGDTRRIHVPFAVAYGSDRGRVREAVLACARSSPFTLPETEARKSQVWLVGFGDKGLEFELLVWPTREAVKRPAAMHAAYTWLIADALDGAGIEVPFPQTDLRIRSAFGLEGDEALGRFGYGDRAWSATNRPAPPPGPAQGQTSGANNDAAEDLMLAEDEDGPLERAPDLPPGRTGG</sequence>
<dbReference type="InterPro" id="IPR011014">
    <property type="entry name" value="MscS_channel_TM-2"/>
</dbReference>
<feature type="compositionally biased region" description="Acidic residues" evidence="7">
    <location>
        <begin position="332"/>
        <end position="344"/>
    </location>
</feature>
<feature type="transmembrane region" description="Helical" evidence="8">
    <location>
        <begin position="68"/>
        <end position="87"/>
    </location>
</feature>
<dbReference type="Gene3D" id="3.30.70.100">
    <property type="match status" value="1"/>
</dbReference>
<evidence type="ECO:0000256" key="6">
    <source>
        <dbReference type="ARBA" id="ARBA00023136"/>
    </source>
</evidence>
<evidence type="ECO:0000256" key="1">
    <source>
        <dbReference type="ARBA" id="ARBA00004651"/>
    </source>
</evidence>
<dbReference type="InterPro" id="IPR011066">
    <property type="entry name" value="MscS_channel_C_sf"/>
</dbReference>
<dbReference type="PANTHER" id="PTHR30347">
    <property type="entry name" value="POTASSIUM CHANNEL RELATED"/>
    <property type="match status" value="1"/>
</dbReference>
<feature type="region of interest" description="Disordered" evidence="7">
    <location>
        <begin position="308"/>
        <end position="359"/>
    </location>
</feature>
<comment type="subcellular location">
    <subcellularLocation>
        <location evidence="1">Cell membrane</location>
        <topology evidence="1">Multi-pass membrane protein</topology>
    </subcellularLocation>
</comment>
<keyword evidence="5 8" id="KW-1133">Transmembrane helix</keyword>
<dbReference type="InterPro" id="IPR006685">
    <property type="entry name" value="MscS_channel_2nd"/>
</dbReference>
<feature type="transmembrane region" description="Helical" evidence="8">
    <location>
        <begin position="93"/>
        <end position="115"/>
    </location>
</feature>
<name>A0A7W9F9P2_9CAUL</name>
<keyword evidence="4 8" id="KW-0812">Transmembrane</keyword>
<dbReference type="SUPFAM" id="SSF82689">
    <property type="entry name" value="Mechanosensitive channel protein MscS (YggB), C-terminal domain"/>
    <property type="match status" value="1"/>
</dbReference>
<proteinExistence type="inferred from homology"/>
<dbReference type="SUPFAM" id="SSF82861">
    <property type="entry name" value="Mechanosensitive channel protein MscS (YggB), transmembrane region"/>
    <property type="match status" value="1"/>
</dbReference>
<gene>
    <name evidence="11" type="ORF">GGQ93_003142</name>
</gene>
<keyword evidence="3" id="KW-1003">Cell membrane</keyword>
<dbReference type="RefSeq" id="WP_183218292.1">
    <property type="nucleotide sequence ID" value="NZ_CAJFZW010000060.1"/>
</dbReference>
<evidence type="ECO:0000313" key="11">
    <source>
        <dbReference type="EMBL" id="MBB5741401.1"/>
    </source>
</evidence>
<dbReference type="GeneID" id="88840709"/>
<comment type="similarity">
    <text evidence="2">Belongs to the MscS (TC 1.A.23) family.</text>
</comment>
<feature type="transmembrane region" description="Helical" evidence="8">
    <location>
        <begin position="26"/>
        <end position="48"/>
    </location>
</feature>
<dbReference type="Gene3D" id="1.10.287.1260">
    <property type="match status" value="1"/>
</dbReference>
<evidence type="ECO:0000256" key="3">
    <source>
        <dbReference type="ARBA" id="ARBA00022475"/>
    </source>
</evidence>
<evidence type="ECO:0000313" key="12">
    <source>
        <dbReference type="Proteomes" id="UP000527324"/>
    </source>
</evidence>
<organism evidence="11 12">
    <name type="scientific">Brevundimonas aurantiaca</name>
    <dbReference type="NCBI Taxonomy" id="74316"/>
    <lineage>
        <taxon>Bacteria</taxon>
        <taxon>Pseudomonadati</taxon>
        <taxon>Pseudomonadota</taxon>
        <taxon>Alphaproteobacteria</taxon>
        <taxon>Caulobacterales</taxon>
        <taxon>Caulobacteraceae</taxon>
        <taxon>Brevundimonas</taxon>
    </lineage>
</organism>
<dbReference type="InterPro" id="IPR023408">
    <property type="entry name" value="MscS_beta-dom_sf"/>
</dbReference>
<evidence type="ECO:0000256" key="8">
    <source>
        <dbReference type="SAM" id="Phobius"/>
    </source>
</evidence>
<dbReference type="SUPFAM" id="SSF50182">
    <property type="entry name" value="Sm-like ribonucleoproteins"/>
    <property type="match status" value="1"/>
</dbReference>
<evidence type="ECO:0000259" key="9">
    <source>
        <dbReference type="Pfam" id="PF00924"/>
    </source>
</evidence>
<feature type="domain" description="Mechanosensitive ion channel MscS" evidence="9">
    <location>
        <begin position="114"/>
        <end position="181"/>
    </location>
</feature>
<evidence type="ECO:0000256" key="2">
    <source>
        <dbReference type="ARBA" id="ARBA00008017"/>
    </source>
</evidence>
<feature type="domain" description="Mechanosensitive ion channel MscS C-terminal" evidence="10">
    <location>
        <begin position="191"/>
        <end position="276"/>
    </location>
</feature>
<evidence type="ECO:0000256" key="7">
    <source>
        <dbReference type="SAM" id="MobiDB-lite"/>
    </source>
</evidence>
<accession>A0A7W9F9P2</accession>
<evidence type="ECO:0000259" key="10">
    <source>
        <dbReference type="Pfam" id="PF21082"/>
    </source>
</evidence>
<dbReference type="Gene3D" id="2.30.30.60">
    <property type="match status" value="1"/>
</dbReference>
<protein>
    <submittedName>
        <fullName evidence="11">Small-conductance mechanosensitive channel</fullName>
    </submittedName>
</protein>
<keyword evidence="6 8" id="KW-0472">Membrane</keyword>
<keyword evidence="12" id="KW-1185">Reference proteome</keyword>
<dbReference type="InterPro" id="IPR052702">
    <property type="entry name" value="MscS-like_channel"/>
</dbReference>